<feature type="domain" description="Metalloprotease TldD/E N-terminal" evidence="2">
    <location>
        <begin position="20"/>
        <end position="82"/>
    </location>
</feature>
<dbReference type="Gene3D" id="3.30.2290.10">
    <property type="entry name" value="PmbA/TldD superfamily"/>
    <property type="match status" value="1"/>
</dbReference>
<dbReference type="InterPro" id="IPR035068">
    <property type="entry name" value="TldD/PmbA_N"/>
</dbReference>
<evidence type="ECO:0000313" key="5">
    <source>
        <dbReference type="Proteomes" id="UP000180235"/>
    </source>
</evidence>
<dbReference type="PANTHER" id="PTHR43421:SF1">
    <property type="entry name" value="METALLOPROTEASE PMBA"/>
    <property type="match status" value="1"/>
</dbReference>
<dbReference type="OrthoDB" id="9803618at2"/>
<dbReference type="EMBL" id="CP017675">
    <property type="protein sequence ID" value="APB33896.1"/>
    <property type="molecule type" value="Genomic_DNA"/>
</dbReference>
<dbReference type="PANTHER" id="PTHR43421">
    <property type="entry name" value="METALLOPROTEASE PMBA"/>
    <property type="match status" value="1"/>
</dbReference>
<evidence type="ECO:0000256" key="1">
    <source>
        <dbReference type="ARBA" id="ARBA00005836"/>
    </source>
</evidence>
<reference evidence="4 5" key="1">
    <citation type="submission" date="2016-10" db="EMBL/GenBank/DDBJ databases">
        <title>Description of Gloeomargarita lithophora gen. nov., sp. nov., a thylakoid-bearing basal-branching cyanobacterium with intracellular carbonates, and proposal for Gloeomargaritales ord. nov.</title>
        <authorList>
            <person name="Moreira D."/>
            <person name="Tavera R."/>
            <person name="Benzerara K."/>
            <person name="Skouri-Panet F."/>
            <person name="Couradeau E."/>
            <person name="Gerard E."/>
            <person name="Loussert C."/>
            <person name="Novelo E."/>
            <person name="Zivanovic Y."/>
            <person name="Lopez-Garcia P."/>
        </authorList>
    </citation>
    <scope>NUCLEOTIDE SEQUENCE [LARGE SCALE GENOMIC DNA]</scope>
    <source>
        <strain evidence="4 5">D10</strain>
    </source>
</reference>
<evidence type="ECO:0000259" key="3">
    <source>
        <dbReference type="Pfam" id="PF19289"/>
    </source>
</evidence>
<sequence length="432" mass="46498">MNHPALSTIMDLARPRAEGVEIYYLRTQSQPVQFENNRLKSLTTKSVEGVAVRVIRDGRLGFAASTDLTRLEDLVSAALETATIGDPAEITFAPAQALTDTRPPVTLPTTEVLVAIGKELVERMREYNPEILVDVGFNPGFGEVQILTDTGAYAHYQRQSLSASLGGNWVRGEDFLQIYSYEVTAGHDPDYEQLLHDVIQKYTWAETTTTVTGGALPVLFTPRAVASVLAGLFESLLSGQAVVQQATPLAQKVGQRVFDPQITLTEDPTLGVSARGFDDECTPTQPQTLIDQGVVRGFYWDKTWAQRAGCASTGNGYRGGLSRPGAELVNLCLAPGHTPYADLVAQMSDGIIVEQVLGAGQSNQLAGEFSVNLDLGYRVVNGEIVGRVKNTMVAGSVFEAPIQALSQERQWVGGGVLTPAILFNSLGVATRS</sequence>
<name>A0A1J0ADA8_9CYAN</name>
<dbReference type="STRING" id="1188229.GlitD10_1573"/>
<keyword evidence="4" id="KW-0645">Protease</keyword>
<evidence type="ECO:0000313" key="4">
    <source>
        <dbReference type="EMBL" id="APB33896.1"/>
    </source>
</evidence>
<dbReference type="SUPFAM" id="SSF111283">
    <property type="entry name" value="Putative modulator of DNA gyrase, PmbA/TldD"/>
    <property type="match status" value="1"/>
</dbReference>
<dbReference type="Proteomes" id="UP000180235">
    <property type="component" value="Chromosome"/>
</dbReference>
<dbReference type="InterPro" id="IPR002510">
    <property type="entry name" value="Metalloprtase-TldD/E_N"/>
</dbReference>
<dbReference type="GO" id="GO:0006508">
    <property type="term" value="P:proteolysis"/>
    <property type="evidence" value="ECO:0007669"/>
    <property type="project" value="UniProtKB-KW"/>
</dbReference>
<dbReference type="InterPro" id="IPR047657">
    <property type="entry name" value="PmbA"/>
</dbReference>
<dbReference type="Pfam" id="PF01523">
    <property type="entry name" value="PmbA_TldD_1st"/>
    <property type="match status" value="1"/>
</dbReference>
<comment type="similarity">
    <text evidence="1">Belongs to the peptidase U62 family.</text>
</comment>
<accession>A0A1J0ADA8</accession>
<dbReference type="GO" id="GO:0008237">
    <property type="term" value="F:metallopeptidase activity"/>
    <property type="evidence" value="ECO:0007669"/>
    <property type="project" value="InterPro"/>
</dbReference>
<organism evidence="4 5">
    <name type="scientific">Gloeomargarita lithophora Alchichica-D10</name>
    <dbReference type="NCBI Taxonomy" id="1188229"/>
    <lineage>
        <taxon>Bacteria</taxon>
        <taxon>Bacillati</taxon>
        <taxon>Cyanobacteriota</taxon>
        <taxon>Cyanophyceae</taxon>
        <taxon>Gloeomargaritales</taxon>
        <taxon>Gloeomargaritaceae</taxon>
        <taxon>Gloeomargarita</taxon>
    </lineage>
</organism>
<keyword evidence="4" id="KW-0378">Hydrolase</keyword>
<dbReference type="InterPro" id="IPR045569">
    <property type="entry name" value="Metalloprtase-TldD/E_C"/>
</dbReference>
<keyword evidence="5" id="KW-1185">Reference proteome</keyword>
<feature type="domain" description="Metalloprotease TldD/E C-terminal" evidence="3">
    <location>
        <begin position="214"/>
        <end position="429"/>
    </location>
</feature>
<dbReference type="GO" id="GO:0005829">
    <property type="term" value="C:cytosol"/>
    <property type="evidence" value="ECO:0007669"/>
    <property type="project" value="TreeGrafter"/>
</dbReference>
<dbReference type="Pfam" id="PF19289">
    <property type="entry name" value="PmbA_TldD_3rd"/>
    <property type="match status" value="1"/>
</dbReference>
<dbReference type="KEGG" id="glt:GlitD10_1573"/>
<dbReference type="AlphaFoldDB" id="A0A1J0ADA8"/>
<protein>
    <submittedName>
        <fullName evidence="4">Zn-dependent protease</fullName>
    </submittedName>
</protein>
<dbReference type="RefSeq" id="WP_071454417.1">
    <property type="nucleotide sequence ID" value="NZ_CP017675.1"/>
</dbReference>
<gene>
    <name evidence="4" type="ORF">GlitD10_1573</name>
</gene>
<proteinExistence type="inferred from homology"/>
<evidence type="ECO:0000259" key="2">
    <source>
        <dbReference type="Pfam" id="PF01523"/>
    </source>
</evidence>
<dbReference type="InterPro" id="IPR036059">
    <property type="entry name" value="TldD/PmbA_sf"/>
</dbReference>